<dbReference type="AlphaFoldDB" id="A0AB34VCB8"/>
<dbReference type="EMBL" id="LDSI01000024">
    <property type="protein sequence ID" value="KTS95297.1"/>
    <property type="molecule type" value="Genomic_DNA"/>
</dbReference>
<comment type="caution">
    <text evidence="1">The sequence shown here is derived from an EMBL/GenBank/DDBJ whole genome shotgun (WGS) entry which is preliminary data.</text>
</comment>
<reference evidence="1 2" key="1">
    <citation type="journal article" date="2016" name="Front. Microbiol.">
        <title>Genomic Resource of Rice Seed Associated Bacteria.</title>
        <authorList>
            <person name="Midha S."/>
            <person name="Bansal K."/>
            <person name="Sharma S."/>
            <person name="Kumar N."/>
            <person name="Patil P.P."/>
            <person name="Chaudhry V."/>
            <person name="Patil P.B."/>
        </authorList>
    </citation>
    <scope>NUCLEOTIDE SEQUENCE [LARGE SCALE GENOMIC DNA]</scope>
    <source>
        <strain evidence="1 2">RSA13</strain>
    </source>
</reference>
<accession>A0AB34VCB8</accession>
<evidence type="ECO:0000313" key="2">
    <source>
        <dbReference type="Proteomes" id="UP000072520"/>
    </source>
</evidence>
<organism evidence="1 2">
    <name type="scientific">Pantoea stewartii</name>
    <dbReference type="NCBI Taxonomy" id="66269"/>
    <lineage>
        <taxon>Bacteria</taxon>
        <taxon>Pseudomonadati</taxon>
        <taxon>Pseudomonadota</taxon>
        <taxon>Gammaproteobacteria</taxon>
        <taxon>Enterobacterales</taxon>
        <taxon>Erwiniaceae</taxon>
        <taxon>Pantoea</taxon>
    </lineage>
</organism>
<evidence type="ECO:0000313" key="1">
    <source>
        <dbReference type="EMBL" id="KTS95297.1"/>
    </source>
</evidence>
<sequence length="100" mass="11528">MLSADRQRGERTQMDSAPGWFRCRGKRWINRLTKLSETLITSTTTGKQCSAYEECQQLLQQSVPTLQRLSQRTRRPCEGLSVCQQEETVAVALRAARKRR</sequence>
<gene>
    <name evidence="1" type="ORF">RSA13_16260</name>
</gene>
<proteinExistence type="predicted"/>
<name>A0AB34VCB8_9GAMM</name>
<dbReference type="Proteomes" id="UP000072520">
    <property type="component" value="Unassembled WGS sequence"/>
</dbReference>
<protein>
    <submittedName>
        <fullName evidence="1">Uncharacterized protein</fullName>
    </submittedName>
</protein>